<keyword evidence="3 7" id="KW-0479">Metal-binding</keyword>
<accession>A0A1Z2LBN9</accession>
<dbReference type="InterPro" id="IPR017972">
    <property type="entry name" value="Cyt_P450_CS"/>
</dbReference>
<dbReference type="PANTHER" id="PTHR24291">
    <property type="entry name" value="CYTOCHROME P450 FAMILY 4"/>
    <property type="match status" value="1"/>
</dbReference>
<gene>
    <name evidence="9" type="primary">ptlI</name>
    <name evidence="9" type="ORF">SMD11_6153</name>
</gene>
<dbReference type="InterPro" id="IPR001128">
    <property type="entry name" value="Cyt_P450"/>
</dbReference>
<dbReference type="PRINTS" id="PR00385">
    <property type="entry name" value="P450"/>
</dbReference>
<feature type="binding site" description="axial binding residue" evidence="7">
    <location>
        <position position="386"/>
    </location>
    <ligand>
        <name>heme</name>
        <dbReference type="ChEBI" id="CHEBI:30413"/>
    </ligand>
    <ligandPart>
        <name>Fe</name>
        <dbReference type="ChEBI" id="CHEBI:18248"/>
    </ligandPart>
</feature>
<organism evidence="9 10">
    <name type="scientific">Streptomyces albireticuli</name>
    <dbReference type="NCBI Taxonomy" id="1940"/>
    <lineage>
        <taxon>Bacteria</taxon>
        <taxon>Bacillati</taxon>
        <taxon>Actinomycetota</taxon>
        <taxon>Actinomycetes</taxon>
        <taxon>Kitasatosporales</taxon>
        <taxon>Streptomycetaceae</taxon>
        <taxon>Streptomyces</taxon>
    </lineage>
</organism>
<evidence type="ECO:0000313" key="10">
    <source>
        <dbReference type="Proteomes" id="UP000195755"/>
    </source>
</evidence>
<dbReference type="SUPFAM" id="SSF48264">
    <property type="entry name" value="Cytochrome P450"/>
    <property type="match status" value="1"/>
</dbReference>
<keyword evidence="5 7" id="KW-0408">Iron</keyword>
<name>A0A1Z2LBN9_9ACTN</name>
<proteinExistence type="inferred from homology"/>
<dbReference type="InterPro" id="IPR036396">
    <property type="entry name" value="Cyt_P450_sf"/>
</dbReference>
<evidence type="ECO:0000256" key="4">
    <source>
        <dbReference type="ARBA" id="ARBA00023002"/>
    </source>
</evidence>
<evidence type="ECO:0000256" key="1">
    <source>
        <dbReference type="ARBA" id="ARBA00010617"/>
    </source>
</evidence>
<dbReference type="Gene3D" id="1.10.630.10">
    <property type="entry name" value="Cytochrome P450"/>
    <property type="match status" value="1"/>
</dbReference>
<evidence type="ECO:0000256" key="5">
    <source>
        <dbReference type="ARBA" id="ARBA00023004"/>
    </source>
</evidence>
<keyword evidence="4 8" id="KW-0560">Oxidoreductase</keyword>
<evidence type="ECO:0000256" key="2">
    <source>
        <dbReference type="ARBA" id="ARBA00022617"/>
    </source>
</evidence>
<sequence>MATAPGAVPVAGHALQLRKGPLAFLAGLPAHGDLVQVRIGPSRGFVVCHPDLVHQVLLNDRVFDKGGFFWDKVRLGVGNGLATCPYRDHRRQRRLLQPAFSRNRLRGYAPAMTEQINTLTGRWRDGEVIDVIAQMNTLTSHTTSRTLFIADCVAPAAAAVVEALPDFLHGIYRQMMMPALLNRLPTPANRRFDRARTRLRTSVTDAVHAYRQDGDQHEDLLSVLLAARDQDGSPLTDSEIYDQVISLLIGGTETTATTLAWALHLLATHPHIQQRLHAETSTLLGHRPATWDDLPRLELTGHVITETLRLYPAGWLFTRITSTDTELAGQPLPAGTTLICSPYLIQRRADTFPDPERFDPDRWRAGHAPHPPRQASIPFGAGARKCIGDTFAMTLAPLALATIIARWRVEPATDAPVRPSVTATLQPESLRLRLHQRTRT</sequence>
<dbReference type="KEGG" id="salj:SMD11_6153"/>
<comment type="similarity">
    <text evidence="1 8">Belongs to the cytochrome P450 family.</text>
</comment>
<comment type="cofactor">
    <cofactor evidence="7">
        <name>heme</name>
        <dbReference type="ChEBI" id="CHEBI:30413"/>
    </cofactor>
</comment>
<evidence type="ECO:0000256" key="8">
    <source>
        <dbReference type="RuleBase" id="RU000461"/>
    </source>
</evidence>
<dbReference type="GO" id="GO:0005506">
    <property type="term" value="F:iron ion binding"/>
    <property type="evidence" value="ECO:0007669"/>
    <property type="project" value="InterPro"/>
</dbReference>
<dbReference type="Pfam" id="PF00067">
    <property type="entry name" value="p450"/>
    <property type="match status" value="1"/>
</dbReference>
<dbReference type="Proteomes" id="UP000195755">
    <property type="component" value="Chromosome"/>
</dbReference>
<keyword evidence="2 7" id="KW-0349">Heme</keyword>
<dbReference type="CDD" id="cd11049">
    <property type="entry name" value="CYP170A1-like"/>
    <property type="match status" value="1"/>
</dbReference>
<dbReference type="InterPro" id="IPR002403">
    <property type="entry name" value="Cyt_P450_E_grp-IV"/>
</dbReference>
<dbReference type="GO" id="GO:0016705">
    <property type="term" value="F:oxidoreductase activity, acting on paired donors, with incorporation or reduction of molecular oxygen"/>
    <property type="evidence" value="ECO:0007669"/>
    <property type="project" value="InterPro"/>
</dbReference>
<dbReference type="PANTHER" id="PTHR24291:SF50">
    <property type="entry name" value="BIFUNCTIONAL ALBAFLAVENONE MONOOXYGENASE_TERPENE SYNTHASE"/>
    <property type="match status" value="1"/>
</dbReference>
<keyword evidence="6 8" id="KW-0503">Monooxygenase</keyword>
<evidence type="ECO:0000256" key="3">
    <source>
        <dbReference type="ARBA" id="ARBA00022723"/>
    </source>
</evidence>
<dbReference type="PROSITE" id="PS00086">
    <property type="entry name" value="CYTOCHROME_P450"/>
    <property type="match status" value="1"/>
</dbReference>
<dbReference type="InterPro" id="IPR050196">
    <property type="entry name" value="Cytochrome_P450_Monoox"/>
</dbReference>
<dbReference type="PRINTS" id="PR00465">
    <property type="entry name" value="EP450IV"/>
</dbReference>
<protein>
    <submittedName>
        <fullName evidence="9">Cytochrome P450</fullName>
    </submittedName>
</protein>
<evidence type="ECO:0000313" key="9">
    <source>
        <dbReference type="EMBL" id="ARZ71729.1"/>
    </source>
</evidence>
<dbReference type="GO" id="GO:0004497">
    <property type="term" value="F:monooxygenase activity"/>
    <property type="evidence" value="ECO:0007669"/>
    <property type="project" value="UniProtKB-KW"/>
</dbReference>
<evidence type="ECO:0000256" key="6">
    <source>
        <dbReference type="ARBA" id="ARBA00023033"/>
    </source>
</evidence>
<dbReference type="EMBL" id="CP021744">
    <property type="protein sequence ID" value="ARZ71729.1"/>
    <property type="molecule type" value="Genomic_DNA"/>
</dbReference>
<dbReference type="GO" id="GO:0020037">
    <property type="term" value="F:heme binding"/>
    <property type="evidence" value="ECO:0007669"/>
    <property type="project" value="InterPro"/>
</dbReference>
<reference evidence="9 10" key="1">
    <citation type="submission" date="2017-06" db="EMBL/GenBank/DDBJ databases">
        <title>Streptomyces albireticuli Genome sequencing and assembly.</title>
        <authorList>
            <person name="Wang Y."/>
            <person name="Du B."/>
            <person name="Ding Y."/>
            <person name="Liu H."/>
            <person name="Hou Q."/>
            <person name="Liu K."/>
            <person name="Yao L."/>
            <person name="Wang C."/>
        </authorList>
    </citation>
    <scope>NUCLEOTIDE SEQUENCE [LARGE SCALE GENOMIC DNA]</scope>
    <source>
        <strain evidence="9 10">MDJK11</strain>
    </source>
</reference>
<dbReference type="AlphaFoldDB" id="A0A1Z2LBN9"/>
<evidence type="ECO:0000256" key="7">
    <source>
        <dbReference type="PIRSR" id="PIRSR602403-1"/>
    </source>
</evidence>